<evidence type="ECO:0000313" key="1">
    <source>
        <dbReference type="EMBL" id="PRP96247.1"/>
    </source>
</evidence>
<reference evidence="1 2" key="1">
    <citation type="submission" date="2018-03" db="EMBL/GenBank/DDBJ databases">
        <title>Draft Genome Sequences of the Obligatory Marine Myxobacteria Enhygromyxa salina SWB007.</title>
        <authorList>
            <person name="Poehlein A."/>
            <person name="Moghaddam J.A."/>
            <person name="Harms H."/>
            <person name="Alanjari M."/>
            <person name="Koenig G.M."/>
            <person name="Daniel R."/>
            <person name="Schaeberle T.F."/>
        </authorList>
    </citation>
    <scope>NUCLEOTIDE SEQUENCE [LARGE SCALE GENOMIC DNA]</scope>
    <source>
        <strain evidence="1 2">SWB007</strain>
    </source>
</reference>
<evidence type="ECO:0000313" key="2">
    <source>
        <dbReference type="Proteomes" id="UP000238823"/>
    </source>
</evidence>
<organism evidence="1 2">
    <name type="scientific">Enhygromyxa salina</name>
    <dbReference type="NCBI Taxonomy" id="215803"/>
    <lineage>
        <taxon>Bacteria</taxon>
        <taxon>Pseudomonadati</taxon>
        <taxon>Myxococcota</taxon>
        <taxon>Polyangia</taxon>
        <taxon>Nannocystales</taxon>
        <taxon>Nannocystaceae</taxon>
        <taxon>Enhygromyxa</taxon>
    </lineage>
</organism>
<gene>
    <name evidence="1" type="ORF">ENSA7_70610</name>
</gene>
<evidence type="ECO:0008006" key="3">
    <source>
        <dbReference type="Google" id="ProtNLM"/>
    </source>
</evidence>
<dbReference type="AlphaFoldDB" id="A0A2S9XTP1"/>
<protein>
    <recommendedName>
        <fullName evidence="3">Lipoprotein</fullName>
    </recommendedName>
</protein>
<dbReference type="PROSITE" id="PS51257">
    <property type="entry name" value="PROKAR_LIPOPROTEIN"/>
    <property type="match status" value="1"/>
</dbReference>
<proteinExistence type="predicted"/>
<accession>A0A2S9XTP1</accession>
<sequence>MKTSTELTNRHSTKLLGLVCLLGLVACSEEVDTSESTAFESVEITRVELGRDLEPAFLNERIPITIGITAHSGVPGEEPTESVPLVVTFVDPQDPDEVGCSSNGMLFDLVGDGVEHEYEGFIWPPNNCAHLTGKTVTLQIELDPTAEQPLIEPLVLSQARAEEPANAACRNPEPGCVQEFRLEIPESNQVDIEFAGFDSESSVGVIPPLALPTEGTPERATPILVAQNLLVFNGRDPYESPIDADTIPAELLAANPDIAEELRFGRSPDQVETLDDLPGPLHLRYEITAAADGETWLPLGIGEGDATVDEAVLTELLPGTPNVIAHDLYLEGAAYDAVLDPEQWLGEEAFVVRSCFTTDFPQFRALADEAKCRTIDVLLVPQGDVESGATSFGFDRESNSSHGNSRIKLESRFATSNHVGLDGVFSNTEANLTVKGDIGKSFTLDLVRANATLDAPLLGDRSVDVGLRIFNDDVFSFAEQASGLTVSEDVVFSRSKTIVRARFMFGPVPVSFNLDAGGAVGILAEGSATFLQGEEACRPHLPLASAEDFESRAAQEQVIANIESTIEQLPAGPVKTLLRQILLAPLRNVVTGNPFDPGESSLSECVALEASVGPTMNLTASAFGGIDIGIAKAGVQLDLVLAQVDLPLTGKLSLGRNEQSQFLAFASTQLDLIFQPLDGDLKLVGKLKLGPFKKSKSVSIVKFRVDPIEKSLLSRSTLAAEVLTP</sequence>
<name>A0A2S9XTP1_9BACT</name>
<dbReference type="Proteomes" id="UP000238823">
    <property type="component" value="Unassembled WGS sequence"/>
</dbReference>
<comment type="caution">
    <text evidence="1">The sequence shown here is derived from an EMBL/GenBank/DDBJ whole genome shotgun (WGS) entry which is preliminary data.</text>
</comment>
<dbReference type="EMBL" id="PVNL01000135">
    <property type="protein sequence ID" value="PRP96247.1"/>
    <property type="molecule type" value="Genomic_DNA"/>
</dbReference>